<gene>
    <name evidence="9" type="primary">mleP3_1</name>
    <name evidence="9" type="ORF">ANBU17_05260</name>
</gene>
<dbReference type="PANTHER" id="PTHR36838:SF1">
    <property type="entry name" value="SLR1864 PROTEIN"/>
    <property type="match status" value="1"/>
</dbReference>
<proteinExistence type="inferred from homology"/>
<evidence type="ECO:0000313" key="10">
    <source>
        <dbReference type="Proteomes" id="UP000613208"/>
    </source>
</evidence>
<feature type="transmembrane region" description="Helical" evidence="8">
    <location>
        <begin position="285"/>
        <end position="308"/>
    </location>
</feature>
<keyword evidence="3" id="KW-0813">Transport</keyword>
<dbReference type="InterPro" id="IPR004776">
    <property type="entry name" value="Mem_transp_PIN-like"/>
</dbReference>
<name>A0A916Q994_9FIRM</name>
<comment type="caution">
    <text evidence="9">The sequence shown here is derived from an EMBL/GenBank/DDBJ whole genome shotgun (WGS) entry which is preliminary data.</text>
</comment>
<dbReference type="EMBL" id="BLYI01000009">
    <property type="protein sequence ID" value="GFO84179.1"/>
    <property type="molecule type" value="Genomic_DNA"/>
</dbReference>
<feature type="transmembrane region" description="Helical" evidence="8">
    <location>
        <begin position="65"/>
        <end position="91"/>
    </location>
</feature>
<comment type="similarity">
    <text evidence="2">Belongs to the auxin efflux carrier (TC 2.A.69) family.</text>
</comment>
<evidence type="ECO:0000313" key="9">
    <source>
        <dbReference type="EMBL" id="GFO84179.1"/>
    </source>
</evidence>
<evidence type="ECO:0000256" key="2">
    <source>
        <dbReference type="ARBA" id="ARBA00010145"/>
    </source>
</evidence>
<feature type="transmembrane region" description="Helical" evidence="8">
    <location>
        <begin position="12"/>
        <end position="31"/>
    </location>
</feature>
<dbReference type="PROSITE" id="PS51257">
    <property type="entry name" value="PROKAR_LIPOPROTEIN"/>
    <property type="match status" value="1"/>
</dbReference>
<reference evidence="9" key="1">
    <citation type="submission" date="2020-06" db="EMBL/GenBank/DDBJ databases">
        <title>Characterization of fructooligosaccharide metabolism and fructooligosaccharide-degrading enzymes in human commensal butyrate producers.</title>
        <authorList>
            <person name="Tanno H."/>
            <person name="Fujii T."/>
            <person name="Hirano K."/>
            <person name="Maeno S."/>
            <person name="Tonozuka T."/>
            <person name="Sakamoto M."/>
            <person name="Ohkuma M."/>
            <person name="Tochio T."/>
            <person name="Endo A."/>
        </authorList>
    </citation>
    <scope>NUCLEOTIDE SEQUENCE</scope>
    <source>
        <strain evidence="9">JCM 17466</strain>
    </source>
</reference>
<dbReference type="GO" id="GO:0005886">
    <property type="term" value="C:plasma membrane"/>
    <property type="evidence" value="ECO:0007669"/>
    <property type="project" value="UniProtKB-SubCell"/>
</dbReference>
<feature type="transmembrane region" description="Helical" evidence="8">
    <location>
        <begin position="103"/>
        <end position="122"/>
    </location>
</feature>
<keyword evidence="10" id="KW-1185">Reference proteome</keyword>
<dbReference type="PANTHER" id="PTHR36838">
    <property type="entry name" value="AUXIN EFFLUX CARRIER FAMILY PROTEIN"/>
    <property type="match status" value="1"/>
</dbReference>
<keyword evidence="6 8" id="KW-1133">Transmembrane helix</keyword>
<evidence type="ECO:0000256" key="7">
    <source>
        <dbReference type="ARBA" id="ARBA00023136"/>
    </source>
</evidence>
<evidence type="ECO:0000256" key="5">
    <source>
        <dbReference type="ARBA" id="ARBA00022692"/>
    </source>
</evidence>
<dbReference type="RefSeq" id="WP_201309915.1">
    <property type="nucleotide sequence ID" value="NZ_BLYI01000009.1"/>
</dbReference>
<evidence type="ECO:0000256" key="4">
    <source>
        <dbReference type="ARBA" id="ARBA00022475"/>
    </source>
</evidence>
<keyword evidence="7 8" id="KW-0472">Membrane</keyword>
<evidence type="ECO:0000256" key="3">
    <source>
        <dbReference type="ARBA" id="ARBA00022448"/>
    </source>
</evidence>
<dbReference type="Proteomes" id="UP000613208">
    <property type="component" value="Unassembled WGS sequence"/>
</dbReference>
<accession>A0A916Q994</accession>
<feature type="transmembrane region" description="Helical" evidence="8">
    <location>
        <begin position="224"/>
        <end position="245"/>
    </location>
</feature>
<feature type="transmembrane region" description="Helical" evidence="8">
    <location>
        <begin position="128"/>
        <end position="150"/>
    </location>
</feature>
<dbReference type="InterPro" id="IPR038770">
    <property type="entry name" value="Na+/solute_symporter_sf"/>
</dbReference>
<evidence type="ECO:0000256" key="6">
    <source>
        <dbReference type="ARBA" id="ARBA00022989"/>
    </source>
</evidence>
<organism evidence="9 10">
    <name type="scientific">Anaerostipes butyraticus</name>
    <dbReference type="NCBI Taxonomy" id="645466"/>
    <lineage>
        <taxon>Bacteria</taxon>
        <taxon>Bacillati</taxon>
        <taxon>Bacillota</taxon>
        <taxon>Clostridia</taxon>
        <taxon>Lachnospirales</taxon>
        <taxon>Lachnospiraceae</taxon>
        <taxon>Anaerostipes</taxon>
    </lineage>
</organism>
<evidence type="ECO:0000256" key="8">
    <source>
        <dbReference type="SAM" id="Phobius"/>
    </source>
</evidence>
<sequence>MKNIMNAVVLEKIVEMFIIMMGGVIACKTGLIDENTTKKMSNLLLMLVSPLLIFQSYQMDFNIEFFYGLLWTLLASIIAFIIMIVLANIIYKGDDHRLSVEKMSTIYSNCSFIGIPLVDGILGAEGVLYLTAYVTVFNILVWTNGVWIMGGGSDLKSAWKNLVSPAILSVFIGVFCFVMQIHLPEIVSEPVQMIADMNTPLAMIVAGSNLARTNILKSLKNVRLYSVSFVRLLLFPLTSVAVLYLMHLEFYISFTVFIATACPAGATTIMFAEKYGRDARYASEIFTVTTVLSAVTIPLLSMMSVSLLG</sequence>
<dbReference type="AlphaFoldDB" id="A0A916Q994"/>
<feature type="transmembrane region" description="Helical" evidence="8">
    <location>
        <begin position="251"/>
        <end position="273"/>
    </location>
</feature>
<comment type="subcellular location">
    <subcellularLocation>
        <location evidence="1">Cell membrane</location>
        <topology evidence="1">Multi-pass membrane protein</topology>
    </subcellularLocation>
</comment>
<keyword evidence="4" id="KW-1003">Cell membrane</keyword>
<feature type="transmembrane region" description="Helical" evidence="8">
    <location>
        <begin position="162"/>
        <end position="181"/>
    </location>
</feature>
<protein>
    <submittedName>
        <fullName evidence="9">Transporter</fullName>
    </submittedName>
</protein>
<evidence type="ECO:0000256" key="1">
    <source>
        <dbReference type="ARBA" id="ARBA00004651"/>
    </source>
</evidence>
<dbReference type="Pfam" id="PF03547">
    <property type="entry name" value="Mem_trans"/>
    <property type="match status" value="2"/>
</dbReference>
<feature type="transmembrane region" description="Helical" evidence="8">
    <location>
        <begin position="193"/>
        <end position="212"/>
    </location>
</feature>
<dbReference type="GO" id="GO:0055085">
    <property type="term" value="P:transmembrane transport"/>
    <property type="evidence" value="ECO:0007669"/>
    <property type="project" value="InterPro"/>
</dbReference>
<keyword evidence="5 8" id="KW-0812">Transmembrane</keyword>
<dbReference type="Gene3D" id="1.20.1530.20">
    <property type="match status" value="1"/>
</dbReference>